<keyword evidence="1" id="KW-0812">Transmembrane</keyword>
<dbReference type="AlphaFoldDB" id="A0AAD1C2V9"/>
<keyword evidence="3" id="KW-1185">Reference proteome</keyword>
<dbReference type="KEGG" id="pfuw:KF707C_41270"/>
<dbReference type="Proteomes" id="UP000218554">
    <property type="component" value="Chromosome"/>
</dbReference>
<sequence length="44" mass="4891">MGAYLLAIYYGAMLFGMGALAHWVIARDYRAVDREVGTLTREAP</sequence>
<evidence type="ECO:0000313" key="3">
    <source>
        <dbReference type="Proteomes" id="UP000218554"/>
    </source>
</evidence>
<protein>
    <recommendedName>
        <fullName evidence="4">Heme exporter protein D</fullName>
    </recommendedName>
</protein>
<feature type="transmembrane region" description="Helical" evidence="1">
    <location>
        <begin position="6"/>
        <end position="25"/>
    </location>
</feature>
<evidence type="ECO:0000256" key="1">
    <source>
        <dbReference type="SAM" id="Phobius"/>
    </source>
</evidence>
<evidence type="ECO:0000313" key="2">
    <source>
        <dbReference type="EMBL" id="BAU75815.1"/>
    </source>
</evidence>
<gene>
    <name evidence="2" type="ORF">KF707C_41270</name>
</gene>
<keyword evidence="1" id="KW-0472">Membrane</keyword>
<reference evidence="2 3" key="2">
    <citation type="journal article" date="2017" name="Int. J. Syst. Evol. Microbiol.">
        <title>Pseudomonas furukawaii sp. nov., a polychlorinated biphenyl-degrading bacterium isolated from biphenyl-contaminated soil in Japan.</title>
        <authorList>
            <person name="Kimura N."/>
            <person name="Watanabe T."/>
            <person name="Suenaga H."/>
            <person name="Fujihara H."/>
            <person name="Futagami T."/>
            <person name="Goto M."/>
            <person name="Hanada S."/>
            <person name="Hirose J."/>
        </authorList>
    </citation>
    <scope>NUCLEOTIDE SEQUENCE [LARGE SCALE GENOMIC DNA]</scope>
    <source>
        <strain evidence="3">DSM 10086 / NBRC 110670 / KF707</strain>
    </source>
</reference>
<name>A0AAD1C2V9_METFU</name>
<organism evidence="2 3">
    <name type="scientific">Metapseudomonas furukawaii</name>
    <name type="common">Pseudomonas furukawaii</name>
    <dbReference type="NCBI Taxonomy" id="1149133"/>
    <lineage>
        <taxon>Bacteria</taxon>
        <taxon>Pseudomonadati</taxon>
        <taxon>Pseudomonadota</taxon>
        <taxon>Gammaproteobacteria</taxon>
        <taxon>Pseudomonadales</taxon>
        <taxon>Pseudomonadaceae</taxon>
        <taxon>Metapseudomonas</taxon>
    </lineage>
</organism>
<evidence type="ECO:0008006" key="4">
    <source>
        <dbReference type="Google" id="ProtNLM"/>
    </source>
</evidence>
<proteinExistence type="predicted"/>
<reference evidence="3" key="1">
    <citation type="submission" date="2015-05" db="EMBL/GenBank/DDBJ databases">
        <title>Draft genome sequencing of a biphenyl-degrading bacterium, Pseudomonas balearica KF707 (=NBRC110670).</title>
        <authorList>
            <person name="Kimura N."/>
            <person name="Hirose J."/>
            <person name="Watanabe T."/>
            <person name="Suenaga H."/>
            <person name="Fujihara H."/>
            <person name="Noguchi M."/>
            <person name="Hashimoto M."/>
            <person name="Shimodaira J."/>
            <person name="Tsuchikane K."/>
            <person name="Hosoyama A."/>
            <person name="Yamazoe A."/>
            <person name="Fujita N."/>
            <person name="Furukawa K."/>
        </authorList>
    </citation>
    <scope>NUCLEOTIDE SEQUENCE [LARGE SCALE GENOMIC DNA]</scope>
    <source>
        <strain evidence="3">DSM 10086 / NBRC 110670 / KF707</strain>
    </source>
</reference>
<keyword evidence="1" id="KW-1133">Transmembrane helix</keyword>
<dbReference type="EMBL" id="AP014862">
    <property type="protein sequence ID" value="BAU75815.1"/>
    <property type="molecule type" value="Genomic_DNA"/>
</dbReference>
<accession>A0AAD1C2V9</accession>
<dbReference type="RefSeq" id="WP_003449285.1">
    <property type="nucleotide sequence ID" value="NZ_AJMR01000068.1"/>
</dbReference>